<gene>
    <name evidence="7" type="ORF">B0H67DRAFT_467241</name>
</gene>
<keyword evidence="2" id="KW-0862">Zinc</keyword>
<feature type="non-terminal residue" evidence="7">
    <location>
        <position position="1"/>
    </location>
</feature>
<keyword evidence="8" id="KW-1185">Reference proteome</keyword>
<evidence type="ECO:0000256" key="2">
    <source>
        <dbReference type="ARBA" id="ARBA00022833"/>
    </source>
</evidence>
<sequence>SELAKSEFLLACRWNEALRFMRPIAPDIDGTEAERRFFHRVLPIITAEIAAVHVGAVGDIVGGRIFSAFWSRAAPQIGRQDEAVKHAVVALGTAYFMHFRCGPEGSGQGELTLEGGEFTREGLDVFTIQQYNKSISKLQRHVGSSSAESVRVTLICCLAFICLETLRANHGAAVTHLANGLRILETLPPATFAFLADRSGWRSASPAGGASFDIADIIRLFGRLEVGACFLPNGIRPVVASRGYHHRRFDDGTNEPAFSNAADARRALGAFQRDTMAWTYSLSQPTPDPSIYTSPTRQLACLRTRSARLDALLPTCSPPLRLDLLYFRCAQLLL</sequence>
<name>A0AA40DWI4_9PEZI</name>
<feature type="non-terminal residue" evidence="7">
    <location>
        <position position="334"/>
    </location>
</feature>
<reference evidence="7" key="1">
    <citation type="submission" date="2023-06" db="EMBL/GenBank/DDBJ databases">
        <title>Genome-scale phylogeny and comparative genomics of the fungal order Sordariales.</title>
        <authorList>
            <consortium name="Lawrence Berkeley National Laboratory"/>
            <person name="Hensen N."/>
            <person name="Bonometti L."/>
            <person name="Westerberg I."/>
            <person name="Brannstrom I.O."/>
            <person name="Guillou S."/>
            <person name="Cros-Aarteil S."/>
            <person name="Calhoun S."/>
            <person name="Haridas S."/>
            <person name="Kuo A."/>
            <person name="Mondo S."/>
            <person name="Pangilinan J."/>
            <person name="Riley R."/>
            <person name="Labutti K."/>
            <person name="Andreopoulos B."/>
            <person name="Lipzen A."/>
            <person name="Chen C."/>
            <person name="Yanf M."/>
            <person name="Daum C."/>
            <person name="Ng V."/>
            <person name="Clum A."/>
            <person name="Steindorff A."/>
            <person name="Ohm R."/>
            <person name="Martin F."/>
            <person name="Silar P."/>
            <person name="Natvig D."/>
            <person name="Lalanne C."/>
            <person name="Gautier V."/>
            <person name="Ament-Velasquez S.L."/>
            <person name="Kruys A."/>
            <person name="Hutchinson M.I."/>
            <person name="Powell A.J."/>
            <person name="Barry K."/>
            <person name="Miller A.N."/>
            <person name="Grigoriev I.V."/>
            <person name="Debuchy R."/>
            <person name="Gladieux P."/>
            <person name="Thoren M.H."/>
            <person name="Johannesson H."/>
        </authorList>
    </citation>
    <scope>NUCLEOTIDE SEQUENCE</scope>
    <source>
        <strain evidence="7">SMH4607-1</strain>
    </source>
</reference>
<accession>A0AA40DWI4</accession>
<dbReference type="PANTHER" id="PTHR36206:SF12">
    <property type="entry name" value="ASPERCRYPTIN BIOSYNTHESIS CLUSTER-SPECIFIC TRANSCRIPTION REGULATOR ATNN-RELATED"/>
    <property type="match status" value="1"/>
</dbReference>
<evidence type="ECO:0000313" key="7">
    <source>
        <dbReference type="EMBL" id="KAK0715671.1"/>
    </source>
</evidence>
<evidence type="ECO:0000256" key="5">
    <source>
        <dbReference type="ARBA" id="ARBA00023163"/>
    </source>
</evidence>
<evidence type="ECO:0000256" key="6">
    <source>
        <dbReference type="ARBA" id="ARBA00023242"/>
    </source>
</evidence>
<dbReference type="EMBL" id="JAUKUA010000004">
    <property type="protein sequence ID" value="KAK0715671.1"/>
    <property type="molecule type" value="Genomic_DNA"/>
</dbReference>
<protein>
    <submittedName>
        <fullName evidence="7">Uncharacterized protein</fullName>
    </submittedName>
</protein>
<evidence type="ECO:0000256" key="4">
    <source>
        <dbReference type="ARBA" id="ARBA00023125"/>
    </source>
</evidence>
<keyword evidence="3" id="KW-0805">Transcription regulation</keyword>
<dbReference type="PANTHER" id="PTHR36206">
    <property type="entry name" value="ASPERCRYPTIN BIOSYNTHESIS CLUSTER-SPECIFIC TRANSCRIPTION REGULATOR ATNN-RELATED"/>
    <property type="match status" value="1"/>
</dbReference>
<keyword evidence="5" id="KW-0804">Transcription</keyword>
<dbReference type="Proteomes" id="UP001172102">
    <property type="component" value="Unassembled WGS sequence"/>
</dbReference>
<dbReference type="AlphaFoldDB" id="A0AA40DWI4"/>
<evidence type="ECO:0000313" key="8">
    <source>
        <dbReference type="Proteomes" id="UP001172102"/>
    </source>
</evidence>
<dbReference type="GO" id="GO:0003677">
    <property type="term" value="F:DNA binding"/>
    <property type="evidence" value="ECO:0007669"/>
    <property type="project" value="UniProtKB-KW"/>
</dbReference>
<organism evidence="7 8">
    <name type="scientific">Lasiosphaeris hirsuta</name>
    <dbReference type="NCBI Taxonomy" id="260670"/>
    <lineage>
        <taxon>Eukaryota</taxon>
        <taxon>Fungi</taxon>
        <taxon>Dikarya</taxon>
        <taxon>Ascomycota</taxon>
        <taxon>Pezizomycotina</taxon>
        <taxon>Sordariomycetes</taxon>
        <taxon>Sordariomycetidae</taxon>
        <taxon>Sordariales</taxon>
        <taxon>Lasiosphaeriaceae</taxon>
        <taxon>Lasiosphaeris</taxon>
    </lineage>
</organism>
<keyword evidence="4" id="KW-0238">DNA-binding</keyword>
<dbReference type="GO" id="GO:0046872">
    <property type="term" value="F:metal ion binding"/>
    <property type="evidence" value="ECO:0007669"/>
    <property type="project" value="UniProtKB-KW"/>
</dbReference>
<evidence type="ECO:0000256" key="3">
    <source>
        <dbReference type="ARBA" id="ARBA00023015"/>
    </source>
</evidence>
<dbReference type="InterPro" id="IPR052360">
    <property type="entry name" value="Transcr_Regulatory_Proteins"/>
</dbReference>
<keyword evidence="1" id="KW-0479">Metal-binding</keyword>
<proteinExistence type="predicted"/>
<evidence type="ECO:0000256" key="1">
    <source>
        <dbReference type="ARBA" id="ARBA00022723"/>
    </source>
</evidence>
<keyword evidence="6" id="KW-0539">Nucleus</keyword>
<comment type="caution">
    <text evidence="7">The sequence shown here is derived from an EMBL/GenBank/DDBJ whole genome shotgun (WGS) entry which is preliminary data.</text>
</comment>